<dbReference type="Pfam" id="PF13765">
    <property type="entry name" value="PRY"/>
    <property type="match status" value="1"/>
</dbReference>
<evidence type="ECO:0000256" key="6">
    <source>
        <dbReference type="ARBA" id="ARBA00023157"/>
    </source>
</evidence>
<sequence length="416" mass="47329">MNIATEENCIVLLSCTGWYLKKTRETKQRLSLAILLSRMEPFQHLTGFCILYVSLLRSISGTSDAIASNSLMCASVGQDITLGCFLFPPINAEDVQVTWTQGADEESIVHFYRNGTEDVEKQTSQFRGRTRMIRKDITSGKVALTIRNITLSDAGQYFCSLSSNTIPLRTSVRLEVTVTGRSACDLEQELDMFLFCDVELRCLHACVLRYALIKERDYLQRFKDFQPMDSEWRWARSFAAYITMDPDTVNPRLALSENGRSVILLEDSEQDLPDTPARYNRSPCVLGRERLTSGRHYWEVEVGTVWWELGVCDESVNRKGRSAPSPERGCWAVGLLNGKDYHAFTSRSTHLTPKAPPKAIGVFLDYDAERVTFYDVKEKSQFFSFPSAHFPHILLPYFCTYDSGKHLLLRPLTAQD</sequence>
<evidence type="ECO:0000259" key="10">
    <source>
        <dbReference type="PROSITE" id="PS50835"/>
    </source>
</evidence>
<evidence type="ECO:0000256" key="4">
    <source>
        <dbReference type="ARBA" id="ARBA00023054"/>
    </source>
</evidence>
<dbReference type="AlphaFoldDB" id="A0AAV7KRH0"/>
<evidence type="ECO:0000256" key="1">
    <source>
        <dbReference type="ARBA" id="ARBA00004370"/>
    </source>
</evidence>
<dbReference type="InterPro" id="IPR001870">
    <property type="entry name" value="B30.2/SPRY"/>
</dbReference>
<dbReference type="InterPro" id="IPR013783">
    <property type="entry name" value="Ig-like_fold"/>
</dbReference>
<dbReference type="Proteomes" id="UP001066276">
    <property type="component" value="Chromosome 12"/>
</dbReference>
<comment type="caution">
    <text evidence="11">The sequence shown here is derived from an EMBL/GenBank/DDBJ whole genome shotgun (WGS) entry which is preliminary data.</text>
</comment>
<evidence type="ECO:0000259" key="9">
    <source>
        <dbReference type="PROSITE" id="PS50188"/>
    </source>
</evidence>
<keyword evidence="12" id="KW-1185">Reference proteome</keyword>
<keyword evidence="7" id="KW-0325">Glycoprotein</keyword>
<dbReference type="InterPro" id="IPR050143">
    <property type="entry name" value="TRIM/RBCC"/>
</dbReference>
<keyword evidence="6" id="KW-1015">Disulfide bond</keyword>
<evidence type="ECO:0000313" key="11">
    <source>
        <dbReference type="EMBL" id="KAJ1081735.1"/>
    </source>
</evidence>
<keyword evidence="8" id="KW-0393">Immunoglobulin domain</keyword>
<dbReference type="Gene3D" id="2.60.40.10">
    <property type="entry name" value="Immunoglobulins"/>
    <property type="match status" value="1"/>
</dbReference>
<dbReference type="InterPro" id="IPR013320">
    <property type="entry name" value="ConA-like_dom_sf"/>
</dbReference>
<dbReference type="InterPro" id="IPR003599">
    <property type="entry name" value="Ig_sub"/>
</dbReference>
<keyword evidence="4" id="KW-0175">Coiled coil</keyword>
<dbReference type="PROSITE" id="PS50835">
    <property type="entry name" value="IG_LIKE"/>
    <property type="match status" value="1"/>
</dbReference>
<dbReference type="GO" id="GO:0016020">
    <property type="term" value="C:membrane"/>
    <property type="evidence" value="ECO:0007669"/>
    <property type="project" value="UniProtKB-SubCell"/>
</dbReference>
<dbReference type="SMART" id="SM00589">
    <property type="entry name" value="PRY"/>
    <property type="match status" value="1"/>
</dbReference>
<evidence type="ECO:0000256" key="7">
    <source>
        <dbReference type="ARBA" id="ARBA00023180"/>
    </source>
</evidence>
<reference evidence="11" key="1">
    <citation type="journal article" date="2022" name="bioRxiv">
        <title>Sequencing and chromosome-scale assembly of the giantPleurodeles waltlgenome.</title>
        <authorList>
            <person name="Brown T."/>
            <person name="Elewa A."/>
            <person name="Iarovenko S."/>
            <person name="Subramanian E."/>
            <person name="Araus A.J."/>
            <person name="Petzold A."/>
            <person name="Susuki M."/>
            <person name="Suzuki K.-i.T."/>
            <person name="Hayashi T."/>
            <person name="Toyoda A."/>
            <person name="Oliveira C."/>
            <person name="Osipova E."/>
            <person name="Leigh N.D."/>
            <person name="Simon A."/>
            <person name="Yun M.H."/>
        </authorList>
    </citation>
    <scope>NUCLEOTIDE SEQUENCE</scope>
    <source>
        <strain evidence="11">20211129_DDA</strain>
        <tissue evidence="11">Liver</tissue>
    </source>
</reference>
<keyword evidence="3" id="KW-0732">Signal</keyword>
<evidence type="ECO:0000256" key="5">
    <source>
        <dbReference type="ARBA" id="ARBA00023136"/>
    </source>
</evidence>
<accession>A0AAV7KRH0</accession>
<dbReference type="SMART" id="SM00409">
    <property type="entry name" value="IG"/>
    <property type="match status" value="1"/>
</dbReference>
<dbReference type="InterPro" id="IPR043136">
    <property type="entry name" value="B30.2/SPRY_sf"/>
</dbReference>
<proteinExistence type="inferred from homology"/>
<protein>
    <recommendedName>
        <fullName evidence="13">Butyrophilin subfamily 1 member A1-like</fullName>
    </recommendedName>
</protein>
<name>A0AAV7KRH0_PLEWA</name>
<dbReference type="PRINTS" id="PR01407">
    <property type="entry name" value="BUTYPHLNCDUF"/>
</dbReference>
<dbReference type="PROSITE" id="PS50188">
    <property type="entry name" value="B302_SPRY"/>
    <property type="match status" value="1"/>
</dbReference>
<dbReference type="FunFam" id="2.60.120.920:FF:000004">
    <property type="entry name" value="Butyrophilin subfamily 1 member A1"/>
    <property type="match status" value="1"/>
</dbReference>
<comment type="similarity">
    <text evidence="2">Belongs to the immunoglobulin superfamily. BTN/MOG family.</text>
</comment>
<evidence type="ECO:0000256" key="3">
    <source>
        <dbReference type="ARBA" id="ARBA00022729"/>
    </source>
</evidence>
<dbReference type="InterPro" id="IPR003879">
    <property type="entry name" value="Butyrophylin_SPRY"/>
</dbReference>
<gene>
    <name evidence="11" type="ORF">NDU88_001911</name>
</gene>
<evidence type="ECO:0000256" key="2">
    <source>
        <dbReference type="ARBA" id="ARBA00007591"/>
    </source>
</evidence>
<dbReference type="FunFam" id="2.60.40.10:FF:000142">
    <property type="entry name" value="V-set domain-containing T-cell activation inhibitor 1"/>
    <property type="match status" value="1"/>
</dbReference>
<dbReference type="Pfam" id="PF00622">
    <property type="entry name" value="SPRY"/>
    <property type="match status" value="1"/>
</dbReference>
<dbReference type="PANTHER" id="PTHR24103">
    <property type="entry name" value="E3 UBIQUITIN-PROTEIN LIGASE TRIM"/>
    <property type="match status" value="1"/>
</dbReference>
<dbReference type="InterPro" id="IPR006574">
    <property type="entry name" value="PRY"/>
</dbReference>
<dbReference type="SMART" id="SM00449">
    <property type="entry name" value="SPRY"/>
    <property type="match status" value="1"/>
</dbReference>
<evidence type="ECO:0008006" key="13">
    <source>
        <dbReference type="Google" id="ProtNLM"/>
    </source>
</evidence>
<dbReference type="CDD" id="cd13733">
    <property type="entry name" value="SPRY_PRY_C-I_1"/>
    <property type="match status" value="1"/>
</dbReference>
<dbReference type="InterPro" id="IPR003877">
    <property type="entry name" value="SPRY_dom"/>
</dbReference>
<organism evidence="11 12">
    <name type="scientific">Pleurodeles waltl</name>
    <name type="common">Iberian ribbed newt</name>
    <dbReference type="NCBI Taxonomy" id="8319"/>
    <lineage>
        <taxon>Eukaryota</taxon>
        <taxon>Metazoa</taxon>
        <taxon>Chordata</taxon>
        <taxon>Craniata</taxon>
        <taxon>Vertebrata</taxon>
        <taxon>Euteleostomi</taxon>
        <taxon>Amphibia</taxon>
        <taxon>Batrachia</taxon>
        <taxon>Caudata</taxon>
        <taxon>Salamandroidea</taxon>
        <taxon>Salamandridae</taxon>
        <taxon>Pleurodelinae</taxon>
        <taxon>Pleurodeles</taxon>
    </lineage>
</organism>
<dbReference type="Gene3D" id="2.60.120.920">
    <property type="match status" value="1"/>
</dbReference>
<dbReference type="Pfam" id="PF07686">
    <property type="entry name" value="V-set"/>
    <property type="match status" value="1"/>
</dbReference>
<keyword evidence="5" id="KW-0472">Membrane</keyword>
<dbReference type="SUPFAM" id="SSF48726">
    <property type="entry name" value="Immunoglobulin"/>
    <property type="match status" value="1"/>
</dbReference>
<dbReference type="GO" id="GO:0050863">
    <property type="term" value="P:regulation of T cell activation"/>
    <property type="evidence" value="ECO:0007669"/>
    <property type="project" value="UniProtKB-ARBA"/>
</dbReference>
<dbReference type="InterPro" id="IPR007110">
    <property type="entry name" value="Ig-like_dom"/>
</dbReference>
<dbReference type="SUPFAM" id="SSF49899">
    <property type="entry name" value="Concanavalin A-like lectins/glucanases"/>
    <property type="match status" value="1"/>
</dbReference>
<comment type="subcellular location">
    <subcellularLocation>
        <location evidence="1">Membrane</location>
    </subcellularLocation>
</comment>
<dbReference type="InterPro" id="IPR013106">
    <property type="entry name" value="Ig_V-set"/>
</dbReference>
<dbReference type="GO" id="GO:1903037">
    <property type="term" value="P:regulation of leukocyte cell-cell adhesion"/>
    <property type="evidence" value="ECO:0007669"/>
    <property type="project" value="UniProtKB-ARBA"/>
</dbReference>
<feature type="domain" description="Ig-like" evidence="10">
    <location>
        <begin position="77"/>
        <end position="179"/>
    </location>
</feature>
<evidence type="ECO:0000256" key="8">
    <source>
        <dbReference type="ARBA" id="ARBA00023319"/>
    </source>
</evidence>
<dbReference type="EMBL" id="JANPWB010000016">
    <property type="protein sequence ID" value="KAJ1081735.1"/>
    <property type="molecule type" value="Genomic_DNA"/>
</dbReference>
<evidence type="ECO:0000313" key="12">
    <source>
        <dbReference type="Proteomes" id="UP001066276"/>
    </source>
</evidence>
<dbReference type="InterPro" id="IPR036179">
    <property type="entry name" value="Ig-like_dom_sf"/>
</dbReference>
<feature type="domain" description="B30.2/SPRY" evidence="9">
    <location>
        <begin position="221"/>
        <end position="416"/>
    </location>
</feature>